<feature type="transmembrane region" description="Helical" evidence="7">
    <location>
        <begin position="293"/>
        <end position="320"/>
    </location>
</feature>
<dbReference type="InterPro" id="IPR011701">
    <property type="entry name" value="MFS"/>
</dbReference>
<feature type="transmembrane region" description="Helical" evidence="7">
    <location>
        <begin position="326"/>
        <end position="348"/>
    </location>
</feature>
<sequence>MPENKLNIFNIKKRNIRILHYTWFAFFMTFLMWQGLGPMMPYIKESLNLTTHQVNVLFILNVALAIPARILVGMLVDKLGPRIMYSTILVTGGLISIAFTWANSYEQLALIRLLCGFIGAGFVVGIRMIGEWFPARQTGLAQGIYGGWGNFGAAGASFILPAIAIGTTGGWRYAMSLAGAAAIIYGIAYYFLVRNTPKGSTYFKPKKSGAMEVTSIGDLFIYMLMNIPLFIALALTTWTLSPSRMALISASTTYAIYAVLAILYIIQIWKIWQINGHILKKDIPKIHRYKFKQVAILDCAYMVTFGAEVAMVLILASFYITLFPDLGKFMAGALTGVYASMNLIARPGGGWLSDKFGRKLVLLIAFAGVSASFVVLALVDNTWPLTTVVAVTIAAAIFSQAGSGAVYAMVPLVQRRMTGQIAGMVGAFGNVGAVIYLTANSLGSFNTVFVVVAITALIVLAMILFLLEEPQGQIAETLPDGTVQMIDMK</sequence>
<evidence type="ECO:0000256" key="1">
    <source>
        <dbReference type="ARBA" id="ARBA00004141"/>
    </source>
</evidence>
<comment type="similarity">
    <text evidence="2">Belongs to the major facilitator superfamily. Nitrate/nitrite porter (TC 2.A.1.8) family.</text>
</comment>
<dbReference type="EMBL" id="UOFL01000217">
    <property type="protein sequence ID" value="VAW81410.1"/>
    <property type="molecule type" value="Genomic_DNA"/>
</dbReference>
<evidence type="ECO:0000259" key="8">
    <source>
        <dbReference type="PROSITE" id="PS50850"/>
    </source>
</evidence>
<keyword evidence="5" id="KW-0534">Nitrate assimilation</keyword>
<evidence type="ECO:0000256" key="3">
    <source>
        <dbReference type="ARBA" id="ARBA00022692"/>
    </source>
</evidence>
<gene>
    <name evidence="9" type="ORF">MNBD_GAMMA12-2808</name>
</gene>
<dbReference type="InterPro" id="IPR020846">
    <property type="entry name" value="MFS_dom"/>
</dbReference>
<keyword evidence="4 7" id="KW-1133">Transmembrane helix</keyword>
<feature type="transmembrane region" description="Helical" evidence="7">
    <location>
        <begin position="173"/>
        <end position="192"/>
    </location>
</feature>
<dbReference type="InterPro" id="IPR036259">
    <property type="entry name" value="MFS_trans_sf"/>
</dbReference>
<protein>
    <submittedName>
        <fullName evidence="9">Nitrate/nitrite transporter</fullName>
    </submittedName>
</protein>
<dbReference type="PANTHER" id="PTHR23515">
    <property type="entry name" value="HIGH-AFFINITY NITRATE TRANSPORTER 2.3"/>
    <property type="match status" value="1"/>
</dbReference>
<evidence type="ECO:0000256" key="4">
    <source>
        <dbReference type="ARBA" id="ARBA00022989"/>
    </source>
</evidence>
<evidence type="ECO:0000256" key="2">
    <source>
        <dbReference type="ARBA" id="ARBA00008432"/>
    </source>
</evidence>
<feature type="transmembrane region" description="Helical" evidence="7">
    <location>
        <begin position="445"/>
        <end position="467"/>
    </location>
</feature>
<evidence type="ECO:0000256" key="6">
    <source>
        <dbReference type="ARBA" id="ARBA00023136"/>
    </source>
</evidence>
<feature type="transmembrane region" description="Helical" evidence="7">
    <location>
        <begin position="83"/>
        <end position="102"/>
    </location>
</feature>
<dbReference type="InterPro" id="IPR005829">
    <property type="entry name" value="Sugar_transporter_CS"/>
</dbReference>
<feature type="transmembrane region" description="Helical" evidence="7">
    <location>
        <begin position="385"/>
        <end position="409"/>
    </location>
</feature>
<feature type="transmembrane region" description="Helical" evidence="7">
    <location>
        <begin position="147"/>
        <end position="167"/>
    </location>
</feature>
<evidence type="ECO:0000256" key="7">
    <source>
        <dbReference type="SAM" id="Phobius"/>
    </source>
</evidence>
<dbReference type="AlphaFoldDB" id="A0A3B0YXK9"/>
<proteinExistence type="inferred from homology"/>
<keyword evidence="3 7" id="KW-0812">Transmembrane</keyword>
<feature type="transmembrane region" description="Helical" evidence="7">
    <location>
        <begin position="360"/>
        <end position="379"/>
    </location>
</feature>
<dbReference type="Pfam" id="PF07690">
    <property type="entry name" value="MFS_1"/>
    <property type="match status" value="2"/>
</dbReference>
<feature type="domain" description="Major facilitator superfamily (MFS) profile" evidence="8">
    <location>
        <begin position="18"/>
        <end position="471"/>
    </location>
</feature>
<dbReference type="GO" id="GO:0015112">
    <property type="term" value="F:nitrate transmembrane transporter activity"/>
    <property type="evidence" value="ECO:0007669"/>
    <property type="project" value="InterPro"/>
</dbReference>
<dbReference type="PROSITE" id="PS00216">
    <property type="entry name" value="SUGAR_TRANSPORT_1"/>
    <property type="match status" value="1"/>
</dbReference>
<keyword evidence="6 7" id="KW-0472">Membrane</keyword>
<dbReference type="PROSITE" id="PS50850">
    <property type="entry name" value="MFS"/>
    <property type="match status" value="1"/>
</dbReference>
<evidence type="ECO:0000256" key="5">
    <source>
        <dbReference type="ARBA" id="ARBA00023063"/>
    </source>
</evidence>
<comment type="subcellular location">
    <subcellularLocation>
        <location evidence="1">Membrane</location>
        <topology evidence="1">Multi-pass membrane protein</topology>
    </subcellularLocation>
</comment>
<feature type="transmembrane region" description="Helical" evidence="7">
    <location>
        <begin position="108"/>
        <end position="126"/>
    </location>
</feature>
<feature type="transmembrane region" description="Helical" evidence="7">
    <location>
        <begin position="254"/>
        <end position="272"/>
    </location>
</feature>
<dbReference type="InterPro" id="IPR044772">
    <property type="entry name" value="NO3_transporter"/>
</dbReference>
<accession>A0A3B0YXK9</accession>
<organism evidence="9">
    <name type="scientific">hydrothermal vent metagenome</name>
    <dbReference type="NCBI Taxonomy" id="652676"/>
    <lineage>
        <taxon>unclassified sequences</taxon>
        <taxon>metagenomes</taxon>
        <taxon>ecological metagenomes</taxon>
    </lineage>
</organism>
<dbReference type="GO" id="GO:0042128">
    <property type="term" value="P:nitrate assimilation"/>
    <property type="evidence" value="ECO:0007669"/>
    <property type="project" value="UniProtKB-KW"/>
</dbReference>
<evidence type="ECO:0000313" key="9">
    <source>
        <dbReference type="EMBL" id="VAW81410.1"/>
    </source>
</evidence>
<feature type="transmembrane region" description="Helical" evidence="7">
    <location>
        <begin position="421"/>
        <end position="439"/>
    </location>
</feature>
<dbReference type="Gene3D" id="1.20.1250.20">
    <property type="entry name" value="MFS general substrate transporter like domains"/>
    <property type="match status" value="2"/>
</dbReference>
<dbReference type="SUPFAM" id="SSF103473">
    <property type="entry name" value="MFS general substrate transporter"/>
    <property type="match status" value="1"/>
</dbReference>
<reference evidence="9" key="1">
    <citation type="submission" date="2018-06" db="EMBL/GenBank/DDBJ databases">
        <authorList>
            <person name="Zhirakovskaya E."/>
        </authorList>
    </citation>
    <scope>NUCLEOTIDE SEQUENCE</scope>
</reference>
<feature type="transmembrane region" description="Helical" evidence="7">
    <location>
        <begin position="56"/>
        <end position="76"/>
    </location>
</feature>
<feature type="transmembrane region" description="Helical" evidence="7">
    <location>
        <begin position="213"/>
        <end position="234"/>
    </location>
</feature>
<dbReference type="GO" id="GO:0016020">
    <property type="term" value="C:membrane"/>
    <property type="evidence" value="ECO:0007669"/>
    <property type="project" value="UniProtKB-SubCell"/>
</dbReference>
<feature type="transmembrane region" description="Helical" evidence="7">
    <location>
        <begin position="18"/>
        <end position="36"/>
    </location>
</feature>
<name>A0A3B0YXK9_9ZZZZ</name>